<organism evidence="1 2">
    <name type="scientific">Microbispora oryzae</name>
    <dbReference type="NCBI Taxonomy" id="2806554"/>
    <lineage>
        <taxon>Bacteria</taxon>
        <taxon>Bacillati</taxon>
        <taxon>Actinomycetota</taxon>
        <taxon>Actinomycetes</taxon>
        <taxon>Streptosporangiales</taxon>
        <taxon>Streptosporangiaceae</taxon>
        <taxon>Microbispora</taxon>
    </lineage>
</organism>
<comment type="caution">
    <text evidence="1">The sequence shown here is derived from an EMBL/GenBank/DDBJ whole genome shotgun (WGS) entry which is preliminary data.</text>
</comment>
<gene>
    <name evidence="1" type="ORF">JOL79_21275</name>
</gene>
<protein>
    <recommendedName>
        <fullName evidence="3">DUF1963 domain-containing protein</fullName>
    </recommendedName>
</protein>
<reference evidence="1" key="1">
    <citation type="submission" date="2021-02" db="EMBL/GenBank/DDBJ databases">
        <title>Draft genome sequence of Microbispora sp. RL4-1S isolated from rice leaves in Thailand.</title>
        <authorList>
            <person name="Muangham S."/>
            <person name="Duangmal K."/>
        </authorList>
    </citation>
    <scope>NUCLEOTIDE SEQUENCE</scope>
    <source>
        <strain evidence="1">RL4-1S</strain>
    </source>
</reference>
<accession>A0A940WSQ4</accession>
<evidence type="ECO:0008006" key="3">
    <source>
        <dbReference type="Google" id="ProtNLM"/>
    </source>
</evidence>
<proteinExistence type="predicted"/>
<dbReference type="Proteomes" id="UP000674234">
    <property type="component" value="Unassembled WGS sequence"/>
</dbReference>
<name>A0A940WSQ4_9ACTN</name>
<evidence type="ECO:0000313" key="1">
    <source>
        <dbReference type="EMBL" id="MBP2706344.1"/>
    </source>
</evidence>
<dbReference type="Gene3D" id="2.30.320.10">
    <property type="entry name" value="YwqG-like"/>
    <property type="match status" value="1"/>
</dbReference>
<evidence type="ECO:0000313" key="2">
    <source>
        <dbReference type="Proteomes" id="UP000674234"/>
    </source>
</evidence>
<dbReference type="AlphaFoldDB" id="A0A940WSQ4"/>
<dbReference type="RefSeq" id="WP_210157631.1">
    <property type="nucleotide sequence ID" value="NZ_JAFCNB010000012.1"/>
</dbReference>
<sequence>MVRTTPPRPVDIASIFPELAPLARQAVRLHPRPGIPTPYESSIGGPLLWPADEEWPVCAEAHDDWQLPVSLDDVRRCRALLEAAWLRPRGPQDNLLSPEERALLDTLEAGHPWHGEPNALLPVAQLYLRDIPGLTGPDGADLLQVLWCPLDHESGLPAARLVWRDAASVVDPLVSPPEPADVEPDGNYVPEPCVLHPESVIEYPAPQELPEELAGRLAAWGRAEWAKSHPEDEDDGIGGAYYQYELSVAPGWKLGGWGPWSFCDPWPMLCATCKTECRPLLTVSSGEWDGGSGSWIPLEDRVPPGPAGLRRPSDPPMVSIGRGYNMQIYVCPESFDHPHLENMQ</sequence>
<dbReference type="EMBL" id="JAFCNB010000012">
    <property type="protein sequence ID" value="MBP2706344.1"/>
    <property type="molecule type" value="Genomic_DNA"/>
</dbReference>
<keyword evidence="2" id="KW-1185">Reference proteome</keyword>